<dbReference type="Proteomes" id="UP000075787">
    <property type="component" value="Unassembled WGS sequence"/>
</dbReference>
<dbReference type="InterPro" id="IPR011050">
    <property type="entry name" value="Pectin_lyase_fold/virulence"/>
</dbReference>
<dbReference type="AlphaFoldDB" id="A0A162M2B4"/>
<proteinExistence type="predicted"/>
<sequence length="548" mass="57386">MANDRLQYEEKNMPVTYTAHYPGAVARDLSEKLSDFVTPMDFGAVGDGVADDTVAVQAALDSGRHVMLVSNRDGQSGFVKHLITAPLNVTTDGQRIFGSTGAGYMGKASINFPTLGANQAVINVKSSGVVLDSLIVKGRDSDGFPAGSSIIFANEDAAVGPDTANNGDVDLTISQCSLGEAETLVRVTGRTIRLTNCNLVRARDVLQIDWPADFEDGPNDDNTALSGMRGYTVRDNRIHGCTGGYIVTNIGANKANMRGLMVIGNFIDTNIRLFRGVAKDALFSDNVVIHSTVAAHLVHLEAGSDSVRIASNIFYGMEPNRLEATPEHPIVTREIHSGVLIAAARNVSVDGNHFKRVNNAVVDIGPGSANILVRNNVMKDVCLANIATPAADRAPVRVNGQSADVDGLVVDGNIVDQSNPTGGSLIGIVNPGSTTIKNLSVGANVVPTDMYISDFSSTAVTNAPEMLDTAQKVIPYEGDGNATQAFTLKFTPSYVTVTQVSGAAQGQSVSVGTASAAASGLVEITGRVVTVKGAWNTSSTAYTLFAVA</sequence>
<comment type="caution">
    <text evidence="1">The sequence shown here is derived from an EMBL/GenBank/DDBJ whole genome shotgun (WGS) entry which is preliminary data.</text>
</comment>
<name>A0A162M2B4_9PROT</name>
<evidence type="ECO:0000313" key="1">
    <source>
        <dbReference type="EMBL" id="KYO57852.1"/>
    </source>
</evidence>
<evidence type="ECO:0000313" key="2">
    <source>
        <dbReference type="Proteomes" id="UP000075787"/>
    </source>
</evidence>
<evidence type="ECO:0008006" key="3">
    <source>
        <dbReference type="Google" id="ProtNLM"/>
    </source>
</evidence>
<dbReference type="EMBL" id="LPZR01000002">
    <property type="protein sequence ID" value="KYO57852.1"/>
    <property type="molecule type" value="Genomic_DNA"/>
</dbReference>
<protein>
    <recommendedName>
        <fullName evidence="3">Right handed beta helix domain-containing protein</fullName>
    </recommendedName>
</protein>
<gene>
    <name evidence="1" type="ORF">AUP44_02000</name>
</gene>
<reference evidence="1 2" key="1">
    <citation type="submission" date="2015-12" db="EMBL/GenBank/DDBJ databases">
        <title>Genome sequence of Tistrella mobilis MCCC 1A02139.</title>
        <authorList>
            <person name="Lu L."/>
            <person name="Lai Q."/>
            <person name="Shao Z."/>
            <person name="Qian P."/>
        </authorList>
    </citation>
    <scope>NUCLEOTIDE SEQUENCE [LARGE SCALE GENOMIC DNA]</scope>
    <source>
        <strain evidence="1 2">MCCC 1A02139</strain>
    </source>
</reference>
<organism evidence="1 2">
    <name type="scientific">Tistrella mobilis</name>
    <dbReference type="NCBI Taxonomy" id="171437"/>
    <lineage>
        <taxon>Bacteria</taxon>
        <taxon>Pseudomonadati</taxon>
        <taxon>Pseudomonadota</taxon>
        <taxon>Alphaproteobacteria</taxon>
        <taxon>Geminicoccales</taxon>
        <taxon>Geminicoccaceae</taxon>
        <taxon>Tistrella</taxon>
    </lineage>
</organism>
<dbReference type="SUPFAM" id="SSF51126">
    <property type="entry name" value="Pectin lyase-like"/>
    <property type="match status" value="1"/>
</dbReference>
<dbReference type="InterPro" id="IPR012334">
    <property type="entry name" value="Pectin_lyas_fold"/>
</dbReference>
<accession>A0A162M2B4</accession>
<dbReference type="Gene3D" id="2.160.20.10">
    <property type="entry name" value="Single-stranded right-handed beta-helix, Pectin lyase-like"/>
    <property type="match status" value="1"/>
</dbReference>